<name>A0A2W5IBI9_9ACTN</name>
<keyword evidence="2" id="KW-0812">Transmembrane</keyword>
<protein>
    <submittedName>
        <fullName evidence="4">Uncharacterized protein</fullName>
    </submittedName>
</protein>
<evidence type="ECO:0000256" key="3">
    <source>
        <dbReference type="SAM" id="SignalP"/>
    </source>
</evidence>
<feature type="chain" id="PRO_5016002541" evidence="3">
    <location>
        <begin position="35"/>
        <end position="342"/>
    </location>
</feature>
<feature type="transmembrane region" description="Helical" evidence="2">
    <location>
        <begin position="301"/>
        <end position="322"/>
    </location>
</feature>
<evidence type="ECO:0000313" key="5">
    <source>
        <dbReference type="Proteomes" id="UP000248606"/>
    </source>
</evidence>
<keyword evidence="3" id="KW-0732">Signal</keyword>
<gene>
    <name evidence="4" type="ORF">DI579_06675</name>
</gene>
<evidence type="ECO:0000313" key="4">
    <source>
        <dbReference type="EMBL" id="PZP88387.1"/>
    </source>
</evidence>
<keyword evidence="2" id="KW-1133">Transmembrane helix</keyword>
<keyword evidence="2" id="KW-0472">Membrane</keyword>
<sequence>MNIHTSLFRRIVAFSAAAGMVCACAPLTVASAEAAEIHKPIAQNCHSNGVPLNFKADMVRDADHIKIVTPDNVKVGDEFTITVDYRPDTILGKQQGADVIAMKNIVVRFALNDPSAFVTARIIAPGQALTTKPNLSLVGGNRLILSNMDVAVNGKDTVWSPPIFSVTLRATEPGELPTIHQAIEGAAGQKNNPENWITMENHVHHPIVGNKTFPMNCLAVAKNGGPLAFTLATVKATGSAHDAMMAAKGKKGAKASEKKSHHKKGKRDSTSAMKTDENGLRRVDTDIYADEDSVKNGMPGWGIALIVIIVLAAAGGIGYGIYAGKKKKKNKTDAKSDDKAKK</sequence>
<dbReference type="EMBL" id="QFOZ01000012">
    <property type="protein sequence ID" value="PZP88387.1"/>
    <property type="molecule type" value="Genomic_DNA"/>
</dbReference>
<dbReference type="AlphaFoldDB" id="A0A2W5IBI9"/>
<dbReference type="RefSeq" id="WP_303678972.1">
    <property type="nucleotide sequence ID" value="NZ_QFOZ01000012.1"/>
</dbReference>
<proteinExistence type="predicted"/>
<feature type="signal peptide" evidence="3">
    <location>
        <begin position="1"/>
        <end position="34"/>
    </location>
</feature>
<organism evidence="4 5">
    <name type="scientific">Lawsonella clevelandensis</name>
    <dbReference type="NCBI Taxonomy" id="1528099"/>
    <lineage>
        <taxon>Bacteria</taxon>
        <taxon>Bacillati</taxon>
        <taxon>Actinomycetota</taxon>
        <taxon>Actinomycetes</taxon>
        <taxon>Mycobacteriales</taxon>
        <taxon>Lawsonellaceae</taxon>
        <taxon>Lawsonella</taxon>
    </lineage>
</organism>
<feature type="region of interest" description="Disordered" evidence="1">
    <location>
        <begin position="249"/>
        <end position="278"/>
    </location>
</feature>
<feature type="compositionally biased region" description="Basic residues" evidence="1">
    <location>
        <begin position="249"/>
        <end position="266"/>
    </location>
</feature>
<dbReference type="Proteomes" id="UP000248606">
    <property type="component" value="Unassembled WGS sequence"/>
</dbReference>
<evidence type="ECO:0000256" key="2">
    <source>
        <dbReference type="SAM" id="Phobius"/>
    </source>
</evidence>
<reference evidence="4 5" key="1">
    <citation type="submission" date="2017-08" db="EMBL/GenBank/DDBJ databases">
        <title>Infants hospitalized years apart are colonized by the same room-sourced microbial strains.</title>
        <authorList>
            <person name="Brooks B."/>
            <person name="Olm M.R."/>
            <person name="Firek B.A."/>
            <person name="Baker R."/>
            <person name="Thomas B.C."/>
            <person name="Morowitz M.J."/>
            <person name="Banfield J.F."/>
        </authorList>
    </citation>
    <scope>NUCLEOTIDE SEQUENCE [LARGE SCALE GENOMIC DNA]</scope>
    <source>
        <strain evidence="4">S2_006_000_R1_57</strain>
    </source>
</reference>
<comment type="caution">
    <text evidence="4">The sequence shown here is derived from an EMBL/GenBank/DDBJ whole genome shotgun (WGS) entry which is preliminary data.</text>
</comment>
<evidence type="ECO:0000256" key="1">
    <source>
        <dbReference type="SAM" id="MobiDB-lite"/>
    </source>
</evidence>
<accession>A0A2W5IBI9</accession>